<reference evidence="5" key="1">
    <citation type="journal article" date="2019" name="Int. J. Syst. Evol. Microbiol.">
        <title>The Global Catalogue of Microorganisms (GCM) 10K type strain sequencing project: providing services to taxonomists for standard genome sequencing and annotation.</title>
        <authorList>
            <consortium name="The Broad Institute Genomics Platform"/>
            <consortium name="The Broad Institute Genome Sequencing Center for Infectious Disease"/>
            <person name="Wu L."/>
            <person name="Ma J."/>
        </authorList>
    </citation>
    <scope>NUCLEOTIDE SEQUENCE [LARGE SCALE GENOMIC DNA]</scope>
    <source>
        <strain evidence="5">JCM 16908</strain>
    </source>
</reference>
<dbReference type="InterPro" id="IPR048332">
    <property type="entry name" value="GD_AH_C"/>
</dbReference>
<gene>
    <name evidence="4" type="ORF">GCM10022226_06260</name>
</gene>
<dbReference type="PANTHER" id="PTHR30536:SF5">
    <property type="entry name" value="ALTRONATE DEHYDRATASE"/>
    <property type="match status" value="1"/>
</dbReference>
<dbReference type="SMART" id="SM00858">
    <property type="entry name" value="SAF"/>
    <property type="match status" value="1"/>
</dbReference>
<accession>A0ABP7HGT5</accession>
<comment type="caution">
    <text evidence="4">The sequence shown here is derived from an EMBL/GenBank/DDBJ whole genome shotgun (WGS) entry which is preliminary data.</text>
</comment>
<dbReference type="Pfam" id="PF08666">
    <property type="entry name" value="SAF"/>
    <property type="match status" value="1"/>
</dbReference>
<keyword evidence="5" id="KW-1185">Reference proteome</keyword>
<dbReference type="PANTHER" id="PTHR30536">
    <property type="entry name" value="ALTRONATE/GALACTARATE DEHYDRATASE"/>
    <property type="match status" value="1"/>
</dbReference>
<dbReference type="Gene3D" id="2.30.130.110">
    <property type="match status" value="1"/>
</dbReference>
<dbReference type="InterPro" id="IPR044144">
    <property type="entry name" value="SAF_UxaA/GarD"/>
</dbReference>
<dbReference type="InterPro" id="IPR007392">
    <property type="entry name" value="GD_AH_second"/>
</dbReference>
<sequence length="505" mass="52334">MPADVAVPLVPLEGVDDVGLAREHLGRGTLVRVADGVVAAVDDIPEGHKVAVRAVAKDAAVRKYGEVIGIALRDIPPGAHVHTHNLGVGPQSLGLATVPSTPSPWSAPAVPTRDHFLGYRRPDGRAATRNYLAVLPTVNCSSTVARMVAHAANAQVKVPGLDGVIALTHELGCGMAEGTAGDDILRRTLRGYAGHANIAGVVMVSLGCEINQPENIFGGGLAVETLSIQDLGGTAATVNAALESISAMASRLAGLRREPIPVGELILGLQCGGSDAYSGLTANPTLGVAADLLVAAGGRVVLGETPEIYGAEHMLRTRAAAPEAARRVDELIAWWQAYTASNDAELDNNPSRGNRDGGITTIWEKSLGAVLKGGTSPLNDVVAYAAPVIAPGLTFMDTPGYDPVSATGMVAGGANLLAFTTGRGSVFGSRPTPCLKITTTTRLYEHMRADMDFDAGPAMSREDQIRYGILLFEALVDMASGTPSKSEALGFGTEEIVPWRMGAVV</sequence>
<evidence type="ECO:0000313" key="4">
    <source>
        <dbReference type="EMBL" id="GAA3790131.1"/>
    </source>
</evidence>
<comment type="similarity">
    <text evidence="1">Belongs to the UxaA family.</text>
</comment>
<feature type="domain" description="SAF" evidence="3">
    <location>
        <begin position="16"/>
        <end position="87"/>
    </location>
</feature>
<dbReference type="Pfam" id="PF20629">
    <property type="entry name" value="GD_AH_C"/>
    <property type="match status" value="1"/>
</dbReference>
<proteinExistence type="inferred from homology"/>
<evidence type="ECO:0000259" key="3">
    <source>
        <dbReference type="SMART" id="SM00858"/>
    </source>
</evidence>
<evidence type="ECO:0000256" key="1">
    <source>
        <dbReference type="ARBA" id="ARBA00010986"/>
    </source>
</evidence>
<evidence type="ECO:0000313" key="5">
    <source>
        <dbReference type="Proteomes" id="UP001500888"/>
    </source>
</evidence>
<dbReference type="Pfam" id="PF04295">
    <property type="entry name" value="GD_AH_second"/>
    <property type="match status" value="1"/>
</dbReference>
<dbReference type="EMBL" id="BAAAZR010000001">
    <property type="protein sequence ID" value="GAA3790131.1"/>
    <property type="molecule type" value="Genomic_DNA"/>
</dbReference>
<keyword evidence="2" id="KW-0456">Lyase</keyword>
<dbReference type="InterPro" id="IPR052172">
    <property type="entry name" value="UxaA_altronate/galactarate_dh"/>
</dbReference>
<dbReference type="Proteomes" id="UP001500888">
    <property type="component" value="Unassembled WGS sequence"/>
</dbReference>
<name>A0ABP7HGT5_9ACTN</name>
<protein>
    <submittedName>
        <fullName evidence="4">Altronate dehydratase family protein</fullName>
    </submittedName>
</protein>
<dbReference type="CDD" id="cd11613">
    <property type="entry name" value="SAF_AH_GD"/>
    <property type="match status" value="1"/>
</dbReference>
<dbReference type="InterPro" id="IPR013974">
    <property type="entry name" value="SAF"/>
</dbReference>
<organism evidence="4 5">
    <name type="scientific">Sphaerisporangium flaviroseum</name>
    <dbReference type="NCBI Taxonomy" id="509199"/>
    <lineage>
        <taxon>Bacteria</taxon>
        <taxon>Bacillati</taxon>
        <taxon>Actinomycetota</taxon>
        <taxon>Actinomycetes</taxon>
        <taxon>Streptosporangiales</taxon>
        <taxon>Streptosporangiaceae</taxon>
        <taxon>Sphaerisporangium</taxon>
    </lineage>
</organism>
<evidence type="ECO:0000256" key="2">
    <source>
        <dbReference type="ARBA" id="ARBA00023239"/>
    </source>
</evidence>